<protein>
    <submittedName>
        <fullName evidence="1">Tail fiber assembly protein</fullName>
    </submittedName>
</protein>
<sequence length="220" mass="24249">MSHYSTDIETAELGENGLSKKAGWITVYHVHPDTREYLSASDEYLMADVGLPAHSYPDKPVLPPAGQALRRSLDGLSWEHVPDYRGKTVYNTGTREASTVSEMGELPEAVTLLSPATEFDTWNDKKWVTDKAAQHTAEVQAAQQAAKQELASRLTVASARIQPLQDATDLDMATEAERAQLVAWKTYRVLLNRLELDTASDIEWPEAPEGEKNGELASAP</sequence>
<dbReference type="InterPro" id="IPR003458">
    <property type="entry name" value="Phage_T4_Gp38_tail_assem"/>
</dbReference>
<name>A0ABX9ATS8_9ENTR</name>
<dbReference type="PANTHER" id="PTHR34413:SF2">
    <property type="entry name" value="PROPHAGE TAIL FIBER ASSEMBLY PROTEIN HOMOLOG TFAE-RELATED"/>
    <property type="match status" value="1"/>
</dbReference>
<dbReference type="Proteomes" id="UP000825886">
    <property type="component" value="Chromosome"/>
</dbReference>
<dbReference type="EMBL" id="CP081864">
    <property type="protein sequence ID" value="QZN97994.1"/>
    <property type="molecule type" value="Genomic_DNA"/>
</dbReference>
<gene>
    <name evidence="1" type="ORF">K6K13_08505</name>
</gene>
<dbReference type="Pfam" id="PF02413">
    <property type="entry name" value="Caudo_TAP"/>
    <property type="match status" value="1"/>
</dbReference>
<dbReference type="InterPro" id="IPR051220">
    <property type="entry name" value="TFA_Chaperone"/>
</dbReference>
<evidence type="ECO:0000313" key="1">
    <source>
        <dbReference type="EMBL" id="QZN97994.1"/>
    </source>
</evidence>
<keyword evidence="2" id="KW-1185">Reference proteome</keyword>
<proteinExistence type="predicted"/>
<evidence type="ECO:0000313" key="2">
    <source>
        <dbReference type="Proteomes" id="UP000825886"/>
    </source>
</evidence>
<accession>A0ABX9ATS8</accession>
<dbReference type="PANTHER" id="PTHR34413">
    <property type="entry name" value="PROPHAGE TAIL FIBER ASSEMBLY PROTEIN HOMOLOG TFAE-RELATED-RELATED"/>
    <property type="match status" value="1"/>
</dbReference>
<organism evidence="1 2">
    <name type="scientific">Symbiopectobacterium purcellii</name>
    <dbReference type="NCBI Taxonomy" id="2871826"/>
    <lineage>
        <taxon>Bacteria</taxon>
        <taxon>Pseudomonadati</taxon>
        <taxon>Pseudomonadota</taxon>
        <taxon>Gammaproteobacteria</taxon>
        <taxon>Enterobacterales</taxon>
        <taxon>Enterobacteriaceae</taxon>
    </lineage>
</organism>
<reference evidence="1 2" key="1">
    <citation type="submission" date="2021-08" db="EMBL/GenBank/DDBJ databases">
        <title>Culture and genomic analysis of Symbiopectobacterium purcellii sp. nov. gen. nov., isolated from the leafhopper Empoasca decipiens.</title>
        <authorList>
            <person name="Nadal-Jimenez P."/>
            <person name="Siozios S."/>
            <person name="Halliday N."/>
            <person name="Camara M."/>
            <person name="Hurst G.D.D."/>
        </authorList>
    </citation>
    <scope>NUCLEOTIDE SEQUENCE [LARGE SCALE GENOMIC DNA]</scope>
    <source>
        <strain evidence="1 2">SyEd1</strain>
    </source>
</reference>